<accession>A0A9N8VNZ8</accession>
<dbReference type="Proteomes" id="UP000789405">
    <property type="component" value="Unassembled WGS sequence"/>
</dbReference>
<organism evidence="1 2">
    <name type="scientific">Dentiscutata erythropus</name>
    <dbReference type="NCBI Taxonomy" id="1348616"/>
    <lineage>
        <taxon>Eukaryota</taxon>
        <taxon>Fungi</taxon>
        <taxon>Fungi incertae sedis</taxon>
        <taxon>Mucoromycota</taxon>
        <taxon>Glomeromycotina</taxon>
        <taxon>Glomeromycetes</taxon>
        <taxon>Diversisporales</taxon>
        <taxon>Gigasporaceae</taxon>
        <taxon>Dentiscutata</taxon>
    </lineage>
</organism>
<name>A0A9N8VNZ8_9GLOM</name>
<protein>
    <submittedName>
        <fullName evidence="1">2178_t:CDS:1</fullName>
    </submittedName>
</protein>
<evidence type="ECO:0000313" key="2">
    <source>
        <dbReference type="Proteomes" id="UP000789405"/>
    </source>
</evidence>
<comment type="caution">
    <text evidence="1">The sequence shown here is derived from an EMBL/GenBank/DDBJ whole genome shotgun (WGS) entry which is preliminary data.</text>
</comment>
<evidence type="ECO:0000313" key="1">
    <source>
        <dbReference type="EMBL" id="CAG8457329.1"/>
    </source>
</evidence>
<proteinExistence type="predicted"/>
<sequence length="69" mass="7716">MTTTNLSPHSYPDLAINLPIELPLKGSILWLCDDSFLRFNGDLFTICAPLYDFGNSLFWGLVMGFETGD</sequence>
<dbReference type="EMBL" id="CAJVPY010000201">
    <property type="protein sequence ID" value="CAG8457329.1"/>
    <property type="molecule type" value="Genomic_DNA"/>
</dbReference>
<reference evidence="1" key="1">
    <citation type="submission" date="2021-06" db="EMBL/GenBank/DDBJ databases">
        <authorList>
            <person name="Kallberg Y."/>
            <person name="Tangrot J."/>
            <person name="Rosling A."/>
        </authorList>
    </citation>
    <scope>NUCLEOTIDE SEQUENCE</scope>
    <source>
        <strain evidence="1">MA453B</strain>
    </source>
</reference>
<dbReference type="AlphaFoldDB" id="A0A9N8VNZ8"/>
<gene>
    <name evidence="1" type="ORF">DERYTH_LOCUS833</name>
</gene>
<keyword evidence="2" id="KW-1185">Reference proteome</keyword>